<dbReference type="PANTHER" id="PTHR21040:SF8">
    <property type="entry name" value="BCDNA.GH04120"/>
    <property type="match status" value="1"/>
</dbReference>
<accession>J9FJG8</accession>
<dbReference type="AlphaFoldDB" id="J9FJG8"/>
<comment type="caution">
    <text evidence="1">The sequence shown here is derived from an EMBL/GenBank/DDBJ whole genome shotgun (WGS) entry which is preliminary data.</text>
</comment>
<dbReference type="EMBL" id="AMCI01009247">
    <property type="protein sequence ID" value="EJW89797.1"/>
    <property type="molecule type" value="Genomic_DNA"/>
</dbReference>
<evidence type="ECO:0000313" key="1">
    <source>
        <dbReference type="EMBL" id="EJW89797.1"/>
    </source>
</evidence>
<dbReference type="Gene3D" id="3.20.20.80">
    <property type="entry name" value="Glycosidases"/>
    <property type="match status" value="1"/>
</dbReference>
<proteinExistence type="predicted"/>
<dbReference type="PANTHER" id="PTHR21040">
    <property type="entry name" value="BCDNA.GH04120"/>
    <property type="match status" value="1"/>
</dbReference>
<organism evidence="1">
    <name type="scientific">gut metagenome</name>
    <dbReference type="NCBI Taxonomy" id="749906"/>
    <lineage>
        <taxon>unclassified sequences</taxon>
        <taxon>metagenomes</taxon>
        <taxon>organismal metagenomes</taxon>
    </lineage>
</organism>
<gene>
    <name evidence="1" type="ORF">EVA_22096</name>
</gene>
<dbReference type="InterPro" id="IPR038901">
    <property type="entry name" value="HEXDC-like"/>
</dbReference>
<feature type="non-terminal residue" evidence="1">
    <location>
        <position position="1"/>
    </location>
</feature>
<feature type="non-terminal residue" evidence="1">
    <location>
        <position position="94"/>
    </location>
</feature>
<dbReference type="InterPro" id="IPR017853">
    <property type="entry name" value="GH"/>
</dbReference>
<reference evidence="1" key="1">
    <citation type="journal article" date="2012" name="PLoS ONE">
        <title>Gene sets for utilization of primary and secondary nutrition supplies in the distal gut of endangered iberian lynx.</title>
        <authorList>
            <person name="Alcaide M."/>
            <person name="Messina E."/>
            <person name="Richter M."/>
            <person name="Bargiela R."/>
            <person name="Peplies J."/>
            <person name="Huws S.A."/>
            <person name="Newbold C.J."/>
            <person name="Golyshin P.N."/>
            <person name="Simon M.A."/>
            <person name="Lopez G."/>
            <person name="Yakimov M.M."/>
            <person name="Ferrer M."/>
        </authorList>
    </citation>
    <scope>NUCLEOTIDE SEQUENCE</scope>
</reference>
<keyword evidence="1" id="KW-0378">Hydrolase</keyword>
<name>J9FJG8_9ZZZZ</name>
<dbReference type="GO" id="GO:0015929">
    <property type="term" value="F:hexosaminidase activity"/>
    <property type="evidence" value="ECO:0007669"/>
    <property type="project" value="InterPro"/>
</dbReference>
<protein>
    <submittedName>
        <fullName evidence="1">Glycosyl hydrolase family 20, catalytic domain protein</fullName>
    </submittedName>
</protein>
<dbReference type="SUPFAM" id="SSF51445">
    <property type="entry name" value="(Trans)glycosidases"/>
    <property type="match status" value="1"/>
</dbReference>
<sequence>GLNQIYLYMEDVYEIPEDPYFGAYRGRYRYEELKKLDEYGKNVGVELIPCIQTLAHLRTYLKWPQARKLRDTSDILLVGSKETEKFVRAMIQNA</sequence>